<organism evidence="1 2">
    <name type="scientific">Mesorhizobium salmacidum</name>
    <dbReference type="NCBI Taxonomy" id="3015171"/>
    <lineage>
        <taxon>Bacteria</taxon>
        <taxon>Pseudomonadati</taxon>
        <taxon>Pseudomonadota</taxon>
        <taxon>Alphaproteobacteria</taxon>
        <taxon>Hyphomicrobiales</taxon>
        <taxon>Phyllobacteriaceae</taxon>
        <taxon>Mesorhizobium</taxon>
    </lineage>
</organism>
<dbReference type="InterPro" id="IPR011660">
    <property type="entry name" value="VapB-like"/>
</dbReference>
<accession>A0ABU8L0L4</accession>
<dbReference type="RefSeq" id="WP_337107282.1">
    <property type="nucleotide sequence ID" value="NZ_JAPYKS010000012.1"/>
</dbReference>
<evidence type="ECO:0000313" key="1">
    <source>
        <dbReference type="EMBL" id="MEI9410524.1"/>
    </source>
</evidence>
<dbReference type="EMBL" id="JAPYKS010000012">
    <property type="protein sequence ID" value="MEI9410524.1"/>
    <property type="molecule type" value="Genomic_DNA"/>
</dbReference>
<protein>
    <submittedName>
        <fullName evidence="1">Type II toxin-antitoxin system VapB family antitoxin</fullName>
    </submittedName>
</protein>
<keyword evidence="2" id="KW-1185">Reference proteome</keyword>
<gene>
    <name evidence="1" type="ORF">O7A60_17355</name>
</gene>
<dbReference type="Proteomes" id="UP001387293">
    <property type="component" value="Unassembled WGS sequence"/>
</dbReference>
<reference evidence="1 2" key="1">
    <citation type="submission" date="2022-12" db="EMBL/GenBank/DDBJ databases">
        <authorList>
            <person name="Muema E."/>
        </authorList>
    </citation>
    <scope>NUCLEOTIDE SEQUENCE [LARGE SCALE GENOMIC DNA]</scope>
    <source>
        <strain evidence="2">1326</strain>
    </source>
</reference>
<evidence type="ECO:0000313" key="2">
    <source>
        <dbReference type="Proteomes" id="UP001387293"/>
    </source>
</evidence>
<proteinExistence type="predicted"/>
<name>A0ABU8L0L4_9HYPH</name>
<dbReference type="Pfam" id="PF07704">
    <property type="entry name" value="PSK_trans_fac"/>
    <property type="match status" value="1"/>
</dbReference>
<comment type="caution">
    <text evidence="1">The sequence shown here is derived from an EMBL/GenBank/DDBJ whole genome shotgun (WGS) entry which is preliminary data.</text>
</comment>
<sequence>MNLRISNPRARELAFQLAAGRKVSMTRAVIDALENELVREQEQASLADA</sequence>